<sequence>MLGSAPDHIIDYLTKKDINYNNHYRGITPETFQKDEKLKEFFQIVSTNKDRKGKTFISTMEARKYPIYMFQWHPAKPQFEWSAVKDIKHTQEAILAGQYFADFFVNQARLSSHRFPSRKEEKAALMYNYNPIYTGDMITMLQCYFW</sequence>
<evidence type="ECO:0000256" key="2">
    <source>
        <dbReference type="PROSITE-ProRule" id="PRU00607"/>
    </source>
</evidence>
<protein>
    <recommendedName>
        <fullName evidence="5">Gamma-glutamyl hydrolase</fullName>
    </recommendedName>
</protein>
<proteinExistence type="predicted"/>
<gene>
    <name evidence="3" type="ORF">OS493_023548</name>
</gene>
<evidence type="ECO:0000256" key="1">
    <source>
        <dbReference type="PIRSR" id="PIRSR615527-1"/>
    </source>
</evidence>
<organism evidence="3 4">
    <name type="scientific">Desmophyllum pertusum</name>
    <dbReference type="NCBI Taxonomy" id="174260"/>
    <lineage>
        <taxon>Eukaryota</taxon>
        <taxon>Metazoa</taxon>
        <taxon>Cnidaria</taxon>
        <taxon>Anthozoa</taxon>
        <taxon>Hexacorallia</taxon>
        <taxon>Scleractinia</taxon>
        <taxon>Caryophylliina</taxon>
        <taxon>Caryophylliidae</taxon>
        <taxon>Desmophyllum</taxon>
    </lineage>
</organism>
<evidence type="ECO:0000313" key="3">
    <source>
        <dbReference type="EMBL" id="KAJ7378301.1"/>
    </source>
</evidence>
<dbReference type="SUPFAM" id="SSF52317">
    <property type="entry name" value="Class I glutamine amidotransferase-like"/>
    <property type="match status" value="1"/>
</dbReference>
<comment type="caution">
    <text evidence="2">Lacks conserved residue(s) required for the propagation of feature annotation.</text>
</comment>
<dbReference type="InterPro" id="IPR015527">
    <property type="entry name" value="Pept_C26_g-glut_hydrolase"/>
</dbReference>
<reference evidence="3" key="1">
    <citation type="submission" date="2023-01" db="EMBL/GenBank/DDBJ databases">
        <title>Genome assembly of the deep-sea coral Lophelia pertusa.</title>
        <authorList>
            <person name="Herrera S."/>
            <person name="Cordes E."/>
        </authorList>
    </citation>
    <scope>NUCLEOTIDE SEQUENCE</scope>
    <source>
        <strain evidence="3">USNM1676648</strain>
        <tissue evidence="3">Polyp</tissue>
    </source>
</reference>
<keyword evidence="4" id="KW-1185">Reference proteome</keyword>
<dbReference type="EMBL" id="MU826367">
    <property type="protein sequence ID" value="KAJ7378301.1"/>
    <property type="molecule type" value="Genomic_DNA"/>
</dbReference>
<dbReference type="GO" id="GO:0005773">
    <property type="term" value="C:vacuole"/>
    <property type="evidence" value="ECO:0007669"/>
    <property type="project" value="TreeGrafter"/>
</dbReference>
<dbReference type="Proteomes" id="UP001163046">
    <property type="component" value="Unassembled WGS sequence"/>
</dbReference>
<dbReference type="PANTHER" id="PTHR11315">
    <property type="entry name" value="PROTEASE FAMILY C26 GAMMA-GLUTAMYL HYDROLASE"/>
    <property type="match status" value="1"/>
</dbReference>
<dbReference type="OrthoDB" id="64220at2759"/>
<evidence type="ECO:0008006" key="5">
    <source>
        <dbReference type="Google" id="ProtNLM"/>
    </source>
</evidence>
<dbReference type="InterPro" id="IPR029062">
    <property type="entry name" value="Class_I_gatase-like"/>
</dbReference>
<dbReference type="Gene3D" id="3.40.50.880">
    <property type="match status" value="1"/>
</dbReference>
<dbReference type="PANTHER" id="PTHR11315:SF0">
    <property type="entry name" value="FOLATE GAMMA-GLUTAMYL HYDROLASE"/>
    <property type="match status" value="1"/>
</dbReference>
<comment type="caution">
    <text evidence="3">The sequence shown here is derived from an EMBL/GenBank/DDBJ whole genome shotgun (WGS) entry which is preliminary data.</text>
</comment>
<name>A0A9W9ZAT1_9CNID</name>
<dbReference type="PROSITE" id="PS51275">
    <property type="entry name" value="PEPTIDASE_C26_GGH"/>
    <property type="match status" value="1"/>
</dbReference>
<dbReference type="GO" id="GO:0046900">
    <property type="term" value="P:tetrahydrofolylpolyglutamate metabolic process"/>
    <property type="evidence" value="ECO:0007669"/>
    <property type="project" value="TreeGrafter"/>
</dbReference>
<accession>A0A9W9ZAT1</accession>
<dbReference type="AlphaFoldDB" id="A0A9W9ZAT1"/>
<feature type="active site" description="Proton donor" evidence="1">
    <location>
        <position position="73"/>
    </location>
</feature>
<dbReference type="GO" id="GO:0034722">
    <property type="term" value="F:gamma-glutamyl-peptidase activity"/>
    <property type="evidence" value="ECO:0007669"/>
    <property type="project" value="TreeGrafter"/>
</dbReference>
<evidence type="ECO:0000313" key="4">
    <source>
        <dbReference type="Proteomes" id="UP001163046"/>
    </source>
</evidence>